<sequence length="89" mass="10022">MCWLTGAYSLWVHCLPLEDRLLGCRKFSSIPVISTLLYGSGKGVPERGLSGWLESWGNGQWRADLLAQRRFLSLCLLCCPAWIPLNRLA</sequence>
<dbReference type="Proteomes" id="UP000315003">
    <property type="component" value="Chromosome"/>
</dbReference>
<reference evidence="1 2" key="1">
    <citation type="submission" date="2019-02" db="EMBL/GenBank/DDBJ databases">
        <title>Deep-cultivation of Planctomycetes and their phenomic and genomic characterization uncovers novel biology.</title>
        <authorList>
            <person name="Wiegand S."/>
            <person name="Jogler M."/>
            <person name="Boedeker C."/>
            <person name="Pinto D."/>
            <person name="Vollmers J."/>
            <person name="Rivas-Marin E."/>
            <person name="Kohn T."/>
            <person name="Peeters S.H."/>
            <person name="Heuer A."/>
            <person name="Rast P."/>
            <person name="Oberbeckmann S."/>
            <person name="Bunk B."/>
            <person name="Jeske O."/>
            <person name="Meyerdierks A."/>
            <person name="Storesund J.E."/>
            <person name="Kallscheuer N."/>
            <person name="Luecker S."/>
            <person name="Lage O.M."/>
            <person name="Pohl T."/>
            <person name="Merkel B.J."/>
            <person name="Hornburger P."/>
            <person name="Mueller R.-W."/>
            <person name="Bruemmer F."/>
            <person name="Labrenz M."/>
            <person name="Spormann A.M."/>
            <person name="Op den Camp H."/>
            <person name="Overmann J."/>
            <person name="Amann R."/>
            <person name="Jetten M.S.M."/>
            <person name="Mascher T."/>
            <person name="Medema M.H."/>
            <person name="Devos D.P."/>
            <person name="Kaster A.-K."/>
            <person name="Ovreas L."/>
            <person name="Rohde M."/>
            <person name="Galperin M.Y."/>
            <person name="Jogler C."/>
        </authorList>
    </citation>
    <scope>NUCLEOTIDE SEQUENCE [LARGE SCALE GENOMIC DNA]</scope>
    <source>
        <strain evidence="1 2">SV_7m_r</strain>
    </source>
</reference>
<dbReference type="AlphaFoldDB" id="A0A517SY22"/>
<accession>A0A517SY22</accession>
<protein>
    <submittedName>
        <fullName evidence="1">Uncharacterized protein</fullName>
    </submittedName>
</protein>
<organism evidence="1 2">
    <name type="scientific">Stieleria bergensis</name>
    <dbReference type="NCBI Taxonomy" id="2528025"/>
    <lineage>
        <taxon>Bacteria</taxon>
        <taxon>Pseudomonadati</taxon>
        <taxon>Planctomycetota</taxon>
        <taxon>Planctomycetia</taxon>
        <taxon>Pirellulales</taxon>
        <taxon>Pirellulaceae</taxon>
        <taxon>Stieleria</taxon>
    </lineage>
</organism>
<evidence type="ECO:0000313" key="2">
    <source>
        <dbReference type="Proteomes" id="UP000315003"/>
    </source>
</evidence>
<name>A0A517SY22_9BACT</name>
<gene>
    <name evidence="1" type="ORF">SV7mr_35800</name>
</gene>
<proteinExistence type="predicted"/>
<dbReference type="EMBL" id="CP036272">
    <property type="protein sequence ID" value="QDT61050.1"/>
    <property type="molecule type" value="Genomic_DNA"/>
</dbReference>
<keyword evidence="2" id="KW-1185">Reference proteome</keyword>
<evidence type="ECO:0000313" key="1">
    <source>
        <dbReference type="EMBL" id="QDT61050.1"/>
    </source>
</evidence>